<keyword evidence="2" id="KW-1185">Reference proteome</keyword>
<dbReference type="AlphaFoldDB" id="A0A2P6NKW5"/>
<evidence type="ECO:0000313" key="1">
    <source>
        <dbReference type="EMBL" id="PRP84589.1"/>
    </source>
</evidence>
<gene>
    <name evidence="1" type="ORF">PROFUN_09262</name>
</gene>
<comment type="caution">
    <text evidence="1">The sequence shown here is derived from an EMBL/GenBank/DDBJ whole genome shotgun (WGS) entry which is preliminary data.</text>
</comment>
<dbReference type="EMBL" id="MDYQ01000060">
    <property type="protein sequence ID" value="PRP84589.1"/>
    <property type="molecule type" value="Genomic_DNA"/>
</dbReference>
<proteinExistence type="predicted"/>
<protein>
    <submittedName>
        <fullName evidence="1">Uncharacterized protein</fullName>
    </submittedName>
</protein>
<dbReference type="InParanoid" id="A0A2P6NKW5"/>
<reference evidence="1 2" key="1">
    <citation type="journal article" date="2018" name="Genome Biol. Evol.">
        <title>Multiple Roots of Fruiting Body Formation in Amoebozoa.</title>
        <authorList>
            <person name="Hillmann F."/>
            <person name="Forbes G."/>
            <person name="Novohradska S."/>
            <person name="Ferling I."/>
            <person name="Riege K."/>
            <person name="Groth M."/>
            <person name="Westermann M."/>
            <person name="Marz M."/>
            <person name="Spaller T."/>
            <person name="Winckler T."/>
            <person name="Schaap P."/>
            <person name="Glockner G."/>
        </authorList>
    </citation>
    <scope>NUCLEOTIDE SEQUENCE [LARGE SCALE GENOMIC DNA]</scope>
    <source>
        <strain evidence="1 2">Jena</strain>
    </source>
</reference>
<organism evidence="1 2">
    <name type="scientific">Planoprotostelium fungivorum</name>
    <dbReference type="NCBI Taxonomy" id="1890364"/>
    <lineage>
        <taxon>Eukaryota</taxon>
        <taxon>Amoebozoa</taxon>
        <taxon>Evosea</taxon>
        <taxon>Variosea</taxon>
        <taxon>Cavosteliida</taxon>
        <taxon>Cavosteliaceae</taxon>
        <taxon>Planoprotostelium</taxon>
    </lineage>
</organism>
<name>A0A2P6NKW5_9EUKA</name>
<accession>A0A2P6NKW5</accession>
<dbReference type="Proteomes" id="UP000241769">
    <property type="component" value="Unassembled WGS sequence"/>
</dbReference>
<sequence>MTAESKEDVPGDEADLFRMAAEMASPAFTEQLTEWRGERDDMRTTVGELWKGGTAFKSWWSQLSESVRGALLVTCLEDVTDNHLMAPLASVVSPEIMDMQPLLDRDGEKLLTLLGIIVISKENSPQIFDFGQLLASLQMGHDSTNEFL</sequence>
<evidence type="ECO:0000313" key="2">
    <source>
        <dbReference type="Proteomes" id="UP000241769"/>
    </source>
</evidence>